<dbReference type="Pfam" id="PF05137">
    <property type="entry name" value="PilN"/>
    <property type="match status" value="1"/>
</dbReference>
<feature type="transmembrane region" description="Helical" evidence="2">
    <location>
        <begin position="20"/>
        <end position="43"/>
    </location>
</feature>
<reference evidence="3 4" key="1">
    <citation type="submission" date="2019-01" db="EMBL/GenBank/DDBJ databases">
        <authorList>
            <person name="Chen W.-M."/>
        </authorList>
    </citation>
    <scope>NUCLEOTIDE SEQUENCE [LARGE SCALE GENOMIC DNA]</scope>
    <source>
        <strain evidence="3 4">CCP-18</strain>
    </source>
</reference>
<keyword evidence="4" id="KW-1185">Reference proteome</keyword>
<proteinExistence type="predicted"/>
<evidence type="ECO:0000313" key="3">
    <source>
        <dbReference type="EMBL" id="RVT86334.1"/>
    </source>
</evidence>
<evidence type="ECO:0000256" key="1">
    <source>
        <dbReference type="SAM" id="Coils"/>
    </source>
</evidence>
<comment type="caution">
    <text evidence="3">The sequence shown here is derived from an EMBL/GenBank/DDBJ whole genome shotgun (WGS) entry which is preliminary data.</text>
</comment>
<dbReference type="Proteomes" id="UP000288587">
    <property type="component" value="Unassembled WGS sequence"/>
</dbReference>
<protein>
    <submittedName>
        <fullName evidence="3">Fimbrial assembly protein</fullName>
    </submittedName>
</protein>
<dbReference type="EMBL" id="SACM01000002">
    <property type="protein sequence ID" value="RVT86334.1"/>
    <property type="molecule type" value="Genomic_DNA"/>
</dbReference>
<evidence type="ECO:0000256" key="2">
    <source>
        <dbReference type="SAM" id="Phobius"/>
    </source>
</evidence>
<feature type="coiled-coil region" evidence="1">
    <location>
        <begin position="47"/>
        <end position="91"/>
    </location>
</feature>
<dbReference type="GO" id="GO:0043683">
    <property type="term" value="P:type IV pilus assembly"/>
    <property type="evidence" value="ECO:0007669"/>
    <property type="project" value="TreeGrafter"/>
</dbReference>
<dbReference type="InterPro" id="IPR052534">
    <property type="entry name" value="Extracell_DNA_Util/SecSys_Comp"/>
</dbReference>
<accession>A0A3S3T9I8</accession>
<name>A0A3S3T9I8_9BURK</name>
<dbReference type="PANTHER" id="PTHR40278:SF2">
    <property type="entry name" value="TYPE IV PILUS INNER MEMBRANE COMPONENT PILN"/>
    <property type="match status" value="1"/>
</dbReference>
<dbReference type="PANTHER" id="PTHR40278">
    <property type="entry name" value="DNA UTILIZATION PROTEIN HOFN"/>
    <property type="match status" value="1"/>
</dbReference>
<keyword evidence="2" id="KW-1133">Transmembrane helix</keyword>
<dbReference type="GO" id="GO:0043107">
    <property type="term" value="P:type IV pilus-dependent motility"/>
    <property type="evidence" value="ECO:0007669"/>
    <property type="project" value="TreeGrafter"/>
</dbReference>
<organism evidence="3 4">
    <name type="scientific">Inhella crocodyli</name>
    <dbReference type="NCBI Taxonomy" id="2499851"/>
    <lineage>
        <taxon>Bacteria</taxon>
        <taxon>Pseudomonadati</taxon>
        <taxon>Pseudomonadota</taxon>
        <taxon>Betaproteobacteria</taxon>
        <taxon>Burkholderiales</taxon>
        <taxon>Sphaerotilaceae</taxon>
        <taxon>Inhella</taxon>
    </lineage>
</organism>
<evidence type="ECO:0000313" key="4">
    <source>
        <dbReference type="Proteomes" id="UP000288587"/>
    </source>
</evidence>
<keyword evidence="2" id="KW-0472">Membrane</keyword>
<keyword evidence="1" id="KW-0175">Coiled coil</keyword>
<dbReference type="InterPro" id="IPR007813">
    <property type="entry name" value="PilN"/>
</dbReference>
<gene>
    <name evidence="3" type="ORF">EOD73_09915</name>
</gene>
<dbReference type="OrthoDB" id="5296173at2"/>
<dbReference type="RefSeq" id="WP_127682830.1">
    <property type="nucleotide sequence ID" value="NZ_SACM01000002.1"/>
</dbReference>
<dbReference type="AlphaFoldDB" id="A0A3S3T9I8"/>
<keyword evidence="2" id="KW-0812">Transmembrane</keyword>
<sequence length="203" mass="22830">MILINLLPYREERRKRRKQAFFAGIALSLLLGVGVLGLGWLLLQQQIDNQKQRNDYLTRENAKLDDEIKSIASLRQEIEDLVRRQKAVEALQGERNLPVSMLNELVRLAPEGVYLTAVKQSDRSVEVTGLAQTQERVSEFLRAASRDSQWLIEPRLGEIKLANVSTNGKDAKRLFDFSIRLKVKSMAPEADPKKPGAAPAAKG</sequence>